<dbReference type="AlphaFoldDB" id="A0A9W6JDB6"/>
<dbReference type="Proteomes" id="UP001143364">
    <property type="component" value="Unassembled WGS sequence"/>
</dbReference>
<reference evidence="2" key="1">
    <citation type="journal article" date="2014" name="Int. J. Syst. Evol. Microbiol.">
        <title>Complete genome sequence of Corynebacterium casei LMG S-19264T (=DSM 44701T), isolated from a smear-ripened cheese.</title>
        <authorList>
            <consortium name="US DOE Joint Genome Institute (JGI-PGF)"/>
            <person name="Walter F."/>
            <person name="Albersmeier A."/>
            <person name="Kalinowski J."/>
            <person name="Ruckert C."/>
        </authorList>
    </citation>
    <scope>NUCLEOTIDE SEQUENCE</scope>
    <source>
        <strain evidence="2">VKM B-2555</strain>
    </source>
</reference>
<keyword evidence="3" id="KW-1185">Reference proteome</keyword>
<dbReference type="Pfam" id="PF07728">
    <property type="entry name" value="AAA_5"/>
    <property type="match status" value="1"/>
</dbReference>
<accession>A0A9W6JDB6</accession>
<dbReference type="CDD" id="cd00009">
    <property type="entry name" value="AAA"/>
    <property type="match status" value="1"/>
</dbReference>
<dbReference type="GO" id="GO:0005524">
    <property type="term" value="F:ATP binding"/>
    <property type="evidence" value="ECO:0007669"/>
    <property type="project" value="InterPro"/>
</dbReference>
<dbReference type="InterPro" id="IPR011704">
    <property type="entry name" value="ATPase_dyneun-rel_AAA"/>
</dbReference>
<dbReference type="Gene3D" id="3.40.50.300">
    <property type="entry name" value="P-loop containing nucleotide triphosphate hydrolases"/>
    <property type="match status" value="1"/>
</dbReference>
<protein>
    <recommendedName>
        <fullName evidence="1">ATPase dynein-related AAA domain-containing protein</fullName>
    </recommendedName>
</protein>
<gene>
    <name evidence="2" type="ORF">GCM10008171_01700</name>
</gene>
<reference evidence="2" key="2">
    <citation type="submission" date="2023-01" db="EMBL/GenBank/DDBJ databases">
        <authorList>
            <person name="Sun Q."/>
            <person name="Evtushenko L."/>
        </authorList>
    </citation>
    <scope>NUCLEOTIDE SEQUENCE</scope>
    <source>
        <strain evidence="2">VKM B-2555</strain>
    </source>
</reference>
<evidence type="ECO:0000259" key="1">
    <source>
        <dbReference type="Pfam" id="PF07728"/>
    </source>
</evidence>
<dbReference type="InterPro" id="IPR052934">
    <property type="entry name" value="Methyl-DNA_Rec/Restrict_Enz"/>
</dbReference>
<dbReference type="EMBL" id="BSFK01000003">
    <property type="protein sequence ID" value="GLK74917.1"/>
    <property type="molecule type" value="Genomic_DNA"/>
</dbReference>
<dbReference type="InterPro" id="IPR027417">
    <property type="entry name" value="P-loop_NTPase"/>
</dbReference>
<dbReference type="PANTHER" id="PTHR37291:SF1">
    <property type="entry name" value="TYPE IV METHYL-DIRECTED RESTRICTION ENZYME ECOKMCRB SUBUNIT"/>
    <property type="match status" value="1"/>
</dbReference>
<dbReference type="PANTHER" id="PTHR37291">
    <property type="entry name" value="5-METHYLCYTOSINE-SPECIFIC RESTRICTION ENZYME B"/>
    <property type="match status" value="1"/>
</dbReference>
<dbReference type="SUPFAM" id="SSF52540">
    <property type="entry name" value="P-loop containing nucleoside triphosphate hydrolases"/>
    <property type="match status" value="1"/>
</dbReference>
<sequence length="279" mass="31049">MDDDDPVLVEIRRLLEEDGVGGVLLVGPPGTGKSWYARQAAIKMVEGNSSRMREVQFHPSYQYEDFVEGYVPDADRGFRLVDKHLLQIATMARSVEGPVVMVIDEFSRTDPARVLGETMTYMETSLRGVEFSLPSGRKATIPANLVFLATMNPEDRSVDEIDDAMDRRWAKVRLRPDADKLRGFLVANGVPGPVAGPIIAMFNNLQSHIEIGHAFFRTVHDAASMTRLWESQLQYVVRKKFRFDPDTLREIEALWAECQTAISPALADGEAAAAPSPEA</sequence>
<evidence type="ECO:0000313" key="3">
    <source>
        <dbReference type="Proteomes" id="UP001143364"/>
    </source>
</evidence>
<evidence type="ECO:0000313" key="2">
    <source>
        <dbReference type="EMBL" id="GLK74917.1"/>
    </source>
</evidence>
<dbReference type="GO" id="GO:0016887">
    <property type="term" value="F:ATP hydrolysis activity"/>
    <property type="evidence" value="ECO:0007669"/>
    <property type="project" value="InterPro"/>
</dbReference>
<feature type="domain" description="ATPase dynein-related AAA" evidence="1">
    <location>
        <begin position="22"/>
        <end position="168"/>
    </location>
</feature>
<comment type="caution">
    <text evidence="2">The sequence shown here is derived from an EMBL/GenBank/DDBJ whole genome shotgun (WGS) entry which is preliminary data.</text>
</comment>
<name>A0A9W6JDB6_9HYPH</name>
<organism evidence="2 3">
    <name type="scientific">Methylopila jiangsuensis</name>
    <dbReference type="NCBI Taxonomy" id="586230"/>
    <lineage>
        <taxon>Bacteria</taxon>
        <taxon>Pseudomonadati</taxon>
        <taxon>Pseudomonadota</taxon>
        <taxon>Alphaproteobacteria</taxon>
        <taxon>Hyphomicrobiales</taxon>
        <taxon>Methylopilaceae</taxon>
        <taxon>Methylopila</taxon>
    </lineage>
</organism>
<proteinExistence type="predicted"/>